<protein>
    <submittedName>
        <fullName evidence="3">Uncharacterized protein</fullName>
    </submittedName>
</protein>
<name>A0A2P8HBP1_9BACI</name>
<feature type="compositionally biased region" description="Basic and acidic residues" evidence="1">
    <location>
        <begin position="29"/>
        <end position="41"/>
    </location>
</feature>
<dbReference type="EMBL" id="PYAV01000010">
    <property type="protein sequence ID" value="PSL43551.1"/>
    <property type="molecule type" value="Genomic_DNA"/>
</dbReference>
<dbReference type="Proteomes" id="UP000242310">
    <property type="component" value="Unassembled WGS sequence"/>
</dbReference>
<comment type="caution">
    <text evidence="3">The sequence shown here is derived from an EMBL/GenBank/DDBJ whole genome shotgun (WGS) entry which is preliminary data.</text>
</comment>
<proteinExistence type="predicted"/>
<evidence type="ECO:0000256" key="1">
    <source>
        <dbReference type="SAM" id="MobiDB-lite"/>
    </source>
</evidence>
<reference evidence="3 4" key="1">
    <citation type="submission" date="2018-03" db="EMBL/GenBank/DDBJ databases">
        <title>Genomic Encyclopedia of Type Strains, Phase III (KMG-III): the genomes of soil and plant-associated and newly described type strains.</title>
        <authorList>
            <person name="Whitman W."/>
        </authorList>
    </citation>
    <scope>NUCLEOTIDE SEQUENCE [LARGE SCALE GENOMIC DNA]</scope>
    <source>
        <strain evidence="3 4">CGMCC 1.07653</strain>
    </source>
</reference>
<feature type="region of interest" description="Disordered" evidence="1">
    <location>
        <begin position="25"/>
        <end position="78"/>
    </location>
</feature>
<dbReference type="AlphaFoldDB" id="A0A2P8HBP1"/>
<gene>
    <name evidence="3" type="ORF">B0H94_11026</name>
</gene>
<evidence type="ECO:0000256" key="2">
    <source>
        <dbReference type="SAM" id="SignalP"/>
    </source>
</evidence>
<keyword evidence="2" id="KW-0732">Signal</keyword>
<evidence type="ECO:0000313" key="3">
    <source>
        <dbReference type="EMBL" id="PSL43551.1"/>
    </source>
</evidence>
<keyword evidence="4" id="KW-1185">Reference proteome</keyword>
<accession>A0A2P8HBP1</accession>
<evidence type="ECO:0000313" key="4">
    <source>
        <dbReference type="Proteomes" id="UP000242310"/>
    </source>
</evidence>
<organism evidence="3 4">
    <name type="scientific">Salsuginibacillus halophilus</name>
    <dbReference type="NCBI Taxonomy" id="517424"/>
    <lineage>
        <taxon>Bacteria</taxon>
        <taxon>Bacillati</taxon>
        <taxon>Bacillota</taxon>
        <taxon>Bacilli</taxon>
        <taxon>Bacillales</taxon>
        <taxon>Bacillaceae</taxon>
        <taxon>Salsuginibacillus</taxon>
    </lineage>
</organism>
<sequence>MMKKVAALIFCILLAFINTACTTETEEEPNSHENSPDHGVDVEQSDDTSDNGEVNVGETDMTGADLKESSNDNDEDEERFESLINNYKIFSSHETEGPGTGLGEGMEFHSVTDQHALAEGHEGHAVAVYHLFDIDHDNEEVRFQHTTREGEITFNDVEYRLEENEDPEEVTAWLAGQESNRDELYFSADAVEELETITYEEETMEAAPVEENTGTIRYFKEDVGLLKIRYTGEQVEDVFGGEITAERNNDFP</sequence>
<feature type="signal peptide" evidence="2">
    <location>
        <begin position="1"/>
        <end position="20"/>
    </location>
</feature>
<feature type="chain" id="PRO_5038742031" evidence="2">
    <location>
        <begin position="21"/>
        <end position="252"/>
    </location>
</feature>